<dbReference type="InterPro" id="IPR044048">
    <property type="entry name" value="Big_12"/>
</dbReference>
<dbReference type="EMBL" id="JANUGV010000007">
    <property type="protein sequence ID" value="MCS0610421.1"/>
    <property type="molecule type" value="Genomic_DNA"/>
</dbReference>
<proteinExistence type="predicted"/>
<evidence type="ECO:0000256" key="1">
    <source>
        <dbReference type="ARBA" id="ARBA00022729"/>
    </source>
</evidence>
<dbReference type="InterPro" id="IPR014755">
    <property type="entry name" value="Cu-Rt/internalin_Ig-like"/>
</dbReference>
<feature type="domain" description="Bacterial Ig-like" evidence="2">
    <location>
        <begin position="897"/>
        <end position="981"/>
    </location>
</feature>
<dbReference type="Pfam" id="PF19077">
    <property type="entry name" value="Big_13"/>
    <property type="match status" value="5"/>
</dbReference>
<feature type="domain" description="Bacterial Ig-like" evidence="3">
    <location>
        <begin position="336"/>
        <end position="432"/>
    </location>
</feature>
<feature type="domain" description="Bacterial Ig-like" evidence="3">
    <location>
        <begin position="256"/>
        <end position="335"/>
    </location>
</feature>
<dbReference type="Gene3D" id="2.60.40.1220">
    <property type="match status" value="1"/>
</dbReference>
<feature type="domain" description="Bacterial Ig-like" evidence="2">
    <location>
        <begin position="558"/>
        <end position="652"/>
    </location>
</feature>
<accession>A0ABT2BPI5</accession>
<evidence type="ECO:0000259" key="3">
    <source>
        <dbReference type="Pfam" id="PF19078"/>
    </source>
</evidence>
<protein>
    <submittedName>
        <fullName evidence="4">Ig-like domain-containing protein</fullName>
    </submittedName>
</protein>
<feature type="domain" description="Bacterial Ig-like" evidence="3">
    <location>
        <begin position="446"/>
        <end position="542"/>
    </location>
</feature>
<keyword evidence="1" id="KW-0732">Signal</keyword>
<dbReference type="InterPro" id="IPR044016">
    <property type="entry name" value="Big_13"/>
</dbReference>
<organism evidence="4 5">
    <name type="scientific">Massilia solisilvae</name>
    <dbReference type="NCBI Taxonomy" id="1811225"/>
    <lineage>
        <taxon>Bacteria</taxon>
        <taxon>Pseudomonadati</taxon>
        <taxon>Pseudomonadota</taxon>
        <taxon>Betaproteobacteria</taxon>
        <taxon>Burkholderiales</taxon>
        <taxon>Oxalobacteraceae</taxon>
        <taxon>Telluria group</taxon>
        <taxon>Massilia</taxon>
    </lineage>
</organism>
<dbReference type="Pfam" id="PF19078">
    <property type="entry name" value="Big_12"/>
    <property type="match status" value="4"/>
</dbReference>
<keyword evidence="5" id="KW-1185">Reference proteome</keyword>
<reference evidence="4 5" key="1">
    <citation type="submission" date="2022-08" db="EMBL/GenBank/DDBJ databases">
        <title>Reclassification of Massilia species as members of the genera Telluria, Duganella, Pseudoduganella, Mokoshia gen. nov. and Zemynaea gen. nov. using orthogonal and non-orthogonal genome-based approaches.</title>
        <authorList>
            <person name="Bowman J.P."/>
        </authorList>
    </citation>
    <scope>NUCLEOTIDE SEQUENCE [LARGE SCALE GENOMIC DNA]</scope>
    <source>
        <strain evidence="4 5">JCM 31607</strain>
    </source>
</reference>
<evidence type="ECO:0000259" key="2">
    <source>
        <dbReference type="Pfam" id="PF19077"/>
    </source>
</evidence>
<dbReference type="RefSeq" id="WP_258858010.1">
    <property type="nucleotide sequence ID" value="NZ_JANUGV010000007.1"/>
</dbReference>
<gene>
    <name evidence="4" type="ORF">NX773_19825</name>
</gene>
<feature type="domain" description="Bacterial Ig-like" evidence="2">
    <location>
        <begin position="1199"/>
        <end position="1292"/>
    </location>
</feature>
<feature type="domain" description="Bacterial Ig-like" evidence="3">
    <location>
        <begin position="131"/>
        <end position="230"/>
    </location>
</feature>
<evidence type="ECO:0000313" key="4">
    <source>
        <dbReference type="EMBL" id="MCS0610421.1"/>
    </source>
</evidence>
<feature type="domain" description="Bacterial Ig-like" evidence="2">
    <location>
        <begin position="1099"/>
        <end position="1189"/>
    </location>
</feature>
<feature type="domain" description="Bacterial Ig-like" evidence="2">
    <location>
        <begin position="995"/>
        <end position="1089"/>
    </location>
</feature>
<dbReference type="Gene3D" id="2.60.40.10">
    <property type="entry name" value="Immunoglobulins"/>
    <property type="match status" value="5"/>
</dbReference>
<sequence length="1408" mass="143064">MTTYSSVPPLLTDIVHVTGSPGHLRLDLSFSTGMARGSGSIFITDGAAQNVIDRATGLPTMRIVGATVMREVPVGSVTIDGNHVYIDGLDLPGGHSYSVLMGPGVLLSSSQFPFAGLSNPGRTAFTISNADTMPPSIVSTWFEPALNAANSGTMSITFSESVPTLDAAAFTTPNAVITNLHPVDASRTTWQATVTAAANVQGTSNVASLDMTQVKDAALNAGTGVANIGTYLSDSVIPTLPKLAFSGISPVMSKTGASATLTFSEAVNLSMEALSATYANITSLTTSDGGVNWTVGLSPMSGTTQTGNLKINLGRVQDMAGNFGAGIATSGAYSVDTQGPSVSGIVLDGSAISPTHSVTLTITFSEAVKNPAAAITTPHANLTSLHSDDGGVTWVATLTPASSDTGNNFVNIDAANLQDLYGNAGMGTVTSTTGYSVDANTAPVGHATVALSGSKLVWGGSIGVTIGFEVAVSSIDADAISAQNATIENLHASADGKTWYATLKPAAGGTLEATNTVSLNLAKVHPADASAFSGTAVSTGYAVDTTVTTLLSPDLVIDDTGPDAHDYITHDAQTLVGGYFVGTLGADQSVQLRIDGVAIAQDQISIERGATSSWSYKVSTPLSDGSHVIEANVIDNNGHASAAVSRTITVETTAPVPTLVAPVEGTLYDPGMPLVITFNEKMYWHASTTEYRNDQVVLEGADGSEVFVTIGASNLSADGKTLTIGAADAKLVSGLGYTLYLPGTLTDIAGNMAPDHPLEFHTSGVYVDTLAPHATRAWLFTGSHDSYGAGSTIHIGVTFSEPMKLAAGATPSLGLSSNGRASLLGLTEGGTYAVFEYTVGASDVNGELKLSSTADLVTGLTDLAGNALVASNIDFTQFDLLGGTAVIDTVAPTAPGKPTLDPADDTGTAGDNITSKTIVTLHGDKVEPGNEVELYDGERWAGFTTADASGNWSITTSLTVGMHNLMATQIDAAQNESPWSAGLELNIISSAVATPPAPALATASDSGVHGDAITNIASPTISGTGSLPNAKIELFDGTTRVGSATANADGLWSLALSSLTEGMHDLAVRQTDGSNNTSALSEALALNIDLSAEQPYAPVLNSATDSGTTGDNLTNATNPILMGMGCEQGAKVELFDGTTSVAAAVADEMGDWTITLASITEGLHNFTVRQTDLAGNVSVASDVLALTIDRTAPAALTGLALSASSDSGVSNTDHITNVKKPVITGGGAVPGMRVDLYDGAEKVGTGTADSSGNFSIAPWGDLLDGNHALSARQVDAAGNASAASGSVAVTIDATAPAVASWTSSVTGSGFQLVFSELVDHGALGTGTLWDNSNNASDAHANDPSNWGTTTLNNHDVSVLTLHPSKSGKLSLDLSGVTDAAGNHVAATTIDFPFDVITAQIYLGPSVLY</sequence>
<dbReference type="InterPro" id="IPR013783">
    <property type="entry name" value="Ig-like_fold"/>
</dbReference>
<name>A0ABT2BPI5_9BURK</name>
<comment type="caution">
    <text evidence="4">The sequence shown here is derived from an EMBL/GenBank/DDBJ whole genome shotgun (WGS) entry which is preliminary data.</text>
</comment>
<dbReference type="Proteomes" id="UP001205861">
    <property type="component" value="Unassembled WGS sequence"/>
</dbReference>
<evidence type="ECO:0000313" key="5">
    <source>
        <dbReference type="Proteomes" id="UP001205861"/>
    </source>
</evidence>